<keyword evidence="3 5" id="KW-1133">Transmembrane helix</keyword>
<feature type="transmembrane region" description="Helical" evidence="5">
    <location>
        <begin position="123"/>
        <end position="143"/>
    </location>
</feature>
<dbReference type="OrthoDB" id="3358017at2759"/>
<name>A0A6A6ZI83_9PLEO</name>
<dbReference type="Pfam" id="PF04479">
    <property type="entry name" value="RTA1"/>
    <property type="match status" value="1"/>
</dbReference>
<dbReference type="InterPro" id="IPR007568">
    <property type="entry name" value="RTA1"/>
</dbReference>
<gene>
    <name evidence="6" type="ORF">CC86DRAFT_471494</name>
</gene>
<evidence type="ECO:0000313" key="7">
    <source>
        <dbReference type="Proteomes" id="UP000799424"/>
    </source>
</evidence>
<dbReference type="AlphaFoldDB" id="A0A6A6ZI83"/>
<keyword evidence="7" id="KW-1185">Reference proteome</keyword>
<accession>A0A6A6ZI83</accession>
<feature type="transmembrane region" description="Helical" evidence="5">
    <location>
        <begin position="155"/>
        <end position="178"/>
    </location>
</feature>
<evidence type="ECO:0000256" key="4">
    <source>
        <dbReference type="ARBA" id="ARBA00023136"/>
    </source>
</evidence>
<protein>
    <recommendedName>
        <fullName evidence="8">RTA1 like protein</fullName>
    </recommendedName>
</protein>
<evidence type="ECO:0000256" key="2">
    <source>
        <dbReference type="ARBA" id="ARBA00022692"/>
    </source>
</evidence>
<dbReference type="Proteomes" id="UP000799424">
    <property type="component" value="Unassembled WGS sequence"/>
</dbReference>
<dbReference type="EMBL" id="MU006241">
    <property type="protein sequence ID" value="KAF2820409.1"/>
    <property type="molecule type" value="Genomic_DNA"/>
</dbReference>
<feature type="transmembrane region" description="Helical" evidence="5">
    <location>
        <begin position="17"/>
        <end position="36"/>
    </location>
</feature>
<dbReference type="PANTHER" id="PTHR31465">
    <property type="entry name" value="PROTEIN RTA1-RELATED"/>
    <property type="match status" value="1"/>
</dbReference>
<keyword evidence="2 5" id="KW-0812">Transmembrane</keyword>
<dbReference type="PANTHER" id="PTHR31465:SF1">
    <property type="entry name" value="PROTEIN RTA1-RELATED"/>
    <property type="match status" value="1"/>
</dbReference>
<evidence type="ECO:0008006" key="8">
    <source>
        <dbReference type="Google" id="ProtNLM"/>
    </source>
</evidence>
<organism evidence="6 7">
    <name type="scientific">Ophiobolus disseminans</name>
    <dbReference type="NCBI Taxonomy" id="1469910"/>
    <lineage>
        <taxon>Eukaryota</taxon>
        <taxon>Fungi</taxon>
        <taxon>Dikarya</taxon>
        <taxon>Ascomycota</taxon>
        <taxon>Pezizomycotina</taxon>
        <taxon>Dothideomycetes</taxon>
        <taxon>Pleosporomycetidae</taxon>
        <taxon>Pleosporales</taxon>
        <taxon>Pleosporineae</taxon>
        <taxon>Phaeosphaeriaceae</taxon>
        <taxon>Ophiobolus</taxon>
    </lineage>
</organism>
<evidence type="ECO:0000313" key="6">
    <source>
        <dbReference type="EMBL" id="KAF2820409.1"/>
    </source>
</evidence>
<sequence>MAGTTSKESFFFRYKPSIAAVVIAVVVFGAITAAHIHRFIKTYKTTRMKLLVVLSMASFNEVLGYALRVPGADTKPANAIHSLGPLLLLFTPLMATSVIYCIFNKISTNIAPQSAPIKPSLMLKIWSAVDIVCQLTITAGAMIGSRSNPSTGKGILLAGIAIHIVNFVAFTAIVAIWHRRTDCKWTSGLIRPATPIQRDMLAMYVACGLIALRSLMRFVEFASGPDGPLQDHEAPFYFYEFVPMSFALVACLQWYDSENLRAVA</sequence>
<evidence type="ECO:0000256" key="5">
    <source>
        <dbReference type="SAM" id="Phobius"/>
    </source>
</evidence>
<feature type="transmembrane region" description="Helical" evidence="5">
    <location>
        <begin position="48"/>
        <end position="67"/>
    </location>
</feature>
<evidence type="ECO:0000256" key="1">
    <source>
        <dbReference type="ARBA" id="ARBA00004141"/>
    </source>
</evidence>
<feature type="transmembrane region" description="Helical" evidence="5">
    <location>
        <begin position="79"/>
        <end position="103"/>
    </location>
</feature>
<proteinExistence type="predicted"/>
<dbReference type="GO" id="GO:0016020">
    <property type="term" value="C:membrane"/>
    <property type="evidence" value="ECO:0007669"/>
    <property type="project" value="UniProtKB-SubCell"/>
</dbReference>
<comment type="subcellular location">
    <subcellularLocation>
        <location evidence="1">Membrane</location>
        <topology evidence="1">Multi-pass membrane protein</topology>
    </subcellularLocation>
</comment>
<reference evidence="6" key="1">
    <citation type="journal article" date="2020" name="Stud. Mycol.">
        <title>101 Dothideomycetes genomes: a test case for predicting lifestyles and emergence of pathogens.</title>
        <authorList>
            <person name="Haridas S."/>
            <person name="Albert R."/>
            <person name="Binder M."/>
            <person name="Bloem J."/>
            <person name="Labutti K."/>
            <person name="Salamov A."/>
            <person name="Andreopoulos B."/>
            <person name="Baker S."/>
            <person name="Barry K."/>
            <person name="Bills G."/>
            <person name="Bluhm B."/>
            <person name="Cannon C."/>
            <person name="Castanera R."/>
            <person name="Culley D."/>
            <person name="Daum C."/>
            <person name="Ezra D."/>
            <person name="Gonzalez J."/>
            <person name="Henrissat B."/>
            <person name="Kuo A."/>
            <person name="Liang C."/>
            <person name="Lipzen A."/>
            <person name="Lutzoni F."/>
            <person name="Magnuson J."/>
            <person name="Mondo S."/>
            <person name="Nolan M."/>
            <person name="Ohm R."/>
            <person name="Pangilinan J."/>
            <person name="Park H.-J."/>
            <person name="Ramirez L."/>
            <person name="Alfaro M."/>
            <person name="Sun H."/>
            <person name="Tritt A."/>
            <person name="Yoshinaga Y."/>
            <person name="Zwiers L.-H."/>
            <person name="Turgeon B."/>
            <person name="Goodwin S."/>
            <person name="Spatafora J."/>
            <person name="Crous P."/>
            <person name="Grigoriev I."/>
        </authorList>
    </citation>
    <scope>NUCLEOTIDE SEQUENCE</scope>
    <source>
        <strain evidence="6">CBS 113818</strain>
    </source>
</reference>
<evidence type="ECO:0000256" key="3">
    <source>
        <dbReference type="ARBA" id="ARBA00022989"/>
    </source>
</evidence>
<keyword evidence="4 5" id="KW-0472">Membrane</keyword>